<reference evidence="5 6" key="1">
    <citation type="submission" date="2019-02" db="EMBL/GenBank/DDBJ databases">
        <title>Deep-cultivation of Planctomycetes and their phenomic and genomic characterization uncovers novel biology.</title>
        <authorList>
            <person name="Wiegand S."/>
            <person name="Jogler M."/>
            <person name="Boedeker C."/>
            <person name="Pinto D."/>
            <person name="Vollmers J."/>
            <person name="Rivas-Marin E."/>
            <person name="Kohn T."/>
            <person name="Peeters S.H."/>
            <person name="Heuer A."/>
            <person name="Rast P."/>
            <person name="Oberbeckmann S."/>
            <person name="Bunk B."/>
            <person name="Jeske O."/>
            <person name="Meyerdierks A."/>
            <person name="Storesund J.E."/>
            <person name="Kallscheuer N."/>
            <person name="Luecker S."/>
            <person name="Lage O.M."/>
            <person name="Pohl T."/>
            <person name="Merkel B.J."/>
            <person name="Hornburger P."/>
            <person name="Mueller R.-W."/>
            <person name="Bruemmer F."/>
            <person name="Labrenz M."/>
            <person name="Spormann A.M."/>
            <person name="Op den Camp H."/>
            <person name="Overmann J."/>
            <person name="Amann R."/>
            <person name="Jetten M.S.M."/>
            <person name="Mascher T."/>
            <person name="Medema M.H."/>
            <person name="Devos D.P."/>
            <person name="Kaster A.-K."/>
            <person name="Ovreas L."/>
            <person name="Rohde M."/>
            <person name="Galperin M.Y."/>
            <person name="Jogler C."/>
        </authorList>
    </citation>
    <scope>NUCLEOTIDE SEQUENCE [LARGE SCALE GENOMIC DNA]</scope>
    <source>
        <strain evidence="5 6">I41</strain>
    </source>
</reference>
<dbReference type="Proteomes" id="UP000317909">
    <property type="component" value="Chromosome"/>
</dbReference>
<dbReference type="InterPro" id="IPR000456">
    <property type="entry name" value="Ribosomal_bL17"/>
</dbReference>
<evidence type="ECO:0000256" key="2">
    <source>
        <dbReference type="ARBA" id="ARBA00022980"/>
    </source>
</evidence>
<accession>A0A517U6D2</accession>
<dbReference type="HAMAP" id="MF_01368">
    <property type="entry name" value="Ribosomal_bL17"/>
    <property type="match status" value="1"/>
</dbReference>
<dbReference type="PANTHER" id="PTHR14413">
    <property type="entry name" value="RIBOSOMAL PROTEIN L17"/>
    <property type="match status" value="1"/>
</dbReference>
<dbReference type="GO" id="GO:0003735">
    <property type="term" value="F:structural constituent of ribosome"/>
    <property type="evidence" value="ECO:0007669"/>
    <property type="project" value="InterPro"/>
</dbReference>
<dbReference type="GO" id="GO:0022625">
    <property type="term" value="C:cytosolic large ribosomal subunit"/>
    <property type="evidence" value="ECO:0007669"/>
    <property type="project" value="TreeGrafter"/>
</dbReference>
<dbReference type="PANTHER" id="PTHR14413:SF16">
    <property type="entry name" value="LARGE RIBOSOMAL SUBUNIT PROTEIN BL17M"/>
    <property type="match status" value="1"/>
</dbReference>
<evidence type="ECO:0000313" key="6">
    <source>
        <dbReference type="Proteomes" id="UP000317909"/>
    </source>
</evidence>
<name>A0A517U6D2_9BACT</name>
<organism evidence="5 6">
    <name type="scientific">Lacipirellula limnantheis</name>
    <dbReference type="NCBI Taxonomy" id="2528024"/>
    <lineage>
        <taxon>Bacteria</taxon>
        <taxon>Pseudomonadati</taxon>
        <taxon>Planctomycetota</taxon>
        <taxon>Planctomycetia</taxon>
        <taxon>Pirellulales</taxon>
        <taxon>Lacipirellulaceae</taxon>
        <taxon>Lacipirellula</taxon>
    </lineage>
</organism>
<comment type="similarity">
    <text evidence="1 4">Belongs to the bacterial ribosomal protein bL17 family.</text>
</comment>
<dbReference type="EMBL" id="CP036339">
    <property type="protein sequence ID" value="QDT76189.1"/>
    <property type="molecule type" value="Genomic_DNA"/>
</dbReference>
<dbReference type="Gene3D" id="3.90.1030.10">
    <property type="entry name" value="Ribosomal protein L17"/>
    <property type="match status" value="1"/>
</dbReference>
<proteinExistence type="inferred from homology"/>
<dbReference type="KEGG" id="llh:I41_54340"/>
<dbReference type="Pfam" id="PF01196">
    <property type="entry name" value="Ribosomal_L17"/>
    <property type="match status" value="1"/>
</dbReference>
<dbReference type="AlphaFoldDB" id="A0A517U6D2"/>
<evidence type="ECO:0000256" key="1">
    <source>
        <dbReference type="ARBA" id="ARBA00008777"/>
    </source>
</evidence>
<dbReference type="GO" id="GO:0006412">
    <property type="term" value="P:translation"/>
    <property type="evidence" value="ECO:0007669"/>
    <property type="project" value="UniProtKB-UniRule"/>
</dbReference>
<comment type="subunit">
    <text evidence="4">Part of the 50S ribosomal subunit. Contacts protein L32.</text>
</comment>
<dbReference type="SUPFAM" id="SSF64263">
    <property type="entry name" value="Prokaryotic ribosomal protein L17"/>
    <property type="match status" value="1"/>
</dbReference>
<keyword evidence="3 4" id="KW-0687">Ribonucleoprotein</keyword>
<evidence type="ECO:0000256" key="3">
    <source>
        <dbReference type="ARBA" id="ARBA00023274"/>
    </source>
</evidence>
<evidence type="ECO:0000313" key="5">
    <source>
        <dbReference type="EMBL" id="QDT76189.1"/>
    </source>
</evidence>
<gene>
    <name evidence="4 5" type="primary">rplQ</name>
    <name evidence="5" type="ORF">I41_54340</name>
</gene>
<dbReference type="RefSeq" id="WP_145435961.1">
    <property type="nucleotide sequence ID" value="NZ_CP036339.1"/>
</dbReference>
<dbReference type="OrthoDB" id="9809073at2"/>
<evidence type="ECO:0000256" key="4">
    <source>
        <dbReference type="HAMAP-Rule" id="MF_01368"/>
    </source>
</evidence>
<sequence>MRHRRTGKKFGRNPSHQRALLRSLASALFLTERNAEFDPNPPKVKGRITTTLPKAKEVRPLVEKCITIAKKSLVAEEAAAKHGTDAERNTEQWKAWRQSPKWNAWAAAIAPSVAGRRRCLQLLGDKQAVNALFSEVAGRFADRPGGYTRIVRLAKVRLGDAGEQAILEFVGVRDRVVQKSQKPSFDDAPTAAAK</sequence>
<keyword evidence="6" id="KW-1185">Reference proteome</keyword>
<keyword evidence="2 4" id="KW-0689">Ribosomal protein</keyword>
<dbReference type="InterPro" id="IPR036373">
    <property type="entry name" value="Ribosomal_bL17_sf"/>
</dbReference>
<protein>
    <recommendedName>
        <fullName evidence="4">Large ribosomal subunit protein bL17</fullName>
    </recommendedName>
</protein>